<dbReference type="CDD" id="cd00067">
    <property type="entry name" value="GAL4"/>
    <property type="match status" value="1"/>
</dbReference>
<dbReference type="GO" id="GO:0008270">
    <property type="term" value="F:zinc ion binding"/>
    <property type="evidence" value="ECO:0007669"/>
    <property type="project" value="InterPro"/>
</dbReference>
<dbReference type="EMBL" id="CP118379">
    <property type="protein sequence ID" value="WFD44510.1"/>
    <property type="molecule type" value="Genomic_DNA"/>
</dbReference>
<evidence type="ECO:0000256" key="5">
    <source>
        <dbReference type="SAM" id="MobiDB-lite"/>
    </source>
</evidence>
<evidence type="ECO:0000259" key="6">
    <source>
        <dbReference type="PROSITE" id="PS50048"/>
    </source>
</evidence>
<feature type="compositionally biased region" description="Low complexity" evidence="5">
    <location>
        <begin position="201"/>
        <end position="210"/>
    </location>
</feature>
<evidence type="ECO:0000256" key="4">
    <source>
        <dbReference type="ARBA" id="ARBA00023242"/>
    </source>
</evidence>
<keyword evidence="2" id="KW-0479">Metal-binding</keyword>
<keyword evidence="3" id="KW-0238">DNA-binding</keyword>
<protein>
    <recommendedName>
        <fullName evidence="6">Zn(2)-C6 fungal-type domain-containing protein</fullName>
    </recommendedName>
</protein>
<organism evidence="7 8">
    <name type="scientific">Malassezia psittaci</name>
    <dbReference type="NCBI Taxonomy" id="1821823"/>
    <lineage>
        <taxon>Eukaryota</taxon>
        <taxon>Fungi</taxon>
        <taxon>Dikarya</taxon>
        <taxon>Basidiomycota</taxon>
        <taxon>Ustilaginomycotina</taxon>
        <taxon>Malasseziomycetes</taxon>
        <taxon>Malasseziales</taxon>
        <taxon>Malasseziaceae</taxon>
        <taxon>Malassezia</taxon>
    </lineage>
</organism>
<keyword evidence="4" id="KW-0539">Nucleus</keyword>
<evidence type="ECO:0000256" key="3">
    <source>
        <dbReference type="ARBA" id="ARBA00023125"/>
    </source>
</evidence>
<dbReference type="InterPro" id="IPR036864">
    <property type="entry name" value="Zn2-C6_fun-type_DNA-bd_sf"/>
</dbReference>
<feature type="domain" description="Zn(2)-C6 fungal-type" evidence="6">
    <location>
        <begin position="145"/>
        <end position="175"/>
    </location>
</feature>
<dbReference type="Gene3D" id="4.10.240.10">
    <property type="entry name" value="Zn(2)-C6 fungal-type DNA-binding domain"/>
    <property type="match status" value="1"/>
</dbReference>
<reference evidence="7" key="1">
    <citation type="submission" date="2023-02" db="EMBL/GenBank/DDBJ databases">
        <title>Mating type loci evolution in Malassezia.</title>
        <authorList>
            <person name="Coelho M.A."/>
        </authorList>
    </citation>
    <scope>NUCLEOTIDE SEQUENCE</scope>
    <source>
        <strain evidence="7">CBS 14136</strain>
    </source>
</reference>
<dbReference type="PROSITE" id="PS50048">
    <property type="entry name" value="ZN2_CY6_FUNGAL_2"/>
    <property type="match status" value="1"/>
</dbReference>
<dbReference type="GO" id="GO:0006351">
    <property type="term" value="P:DNA-templated transcription"/>
    <property type="evidence" value="ECO:0007669"/>
    <property type="project" value="InterPro"/>
</dbReference>
<dbReference type="InterPro" id="IPR001138">
    <property type="entry name" value="Zn2Cys6_DnaBD"/>
</dbReference>
<proteinExistence type="predicted"/>
<feature type="compositionally biased region" description="Polar residues" evidence="5">
    <location>
        <begin position="444"/>
        <end position="457"/>
    </location>
</feature>
<evidence type="ECO:0000313" key="7">
    <source>
        <dbReference type="EMBL" id="WFD44510.1"/>
    </source>
</evidence>
<dbReference type="InterPro" id="IPR007219">
    <property type="entry name" value="XnlR_reg_dom"/>
</dbReference>
<accession>A0AAF0FBS9</accession>
<dbReference type="PANTHER" id="PTHR46910">
    <property type="entry name" value="TRANSCRIPTION FACTOR PDR1"/>
    <property type="match status" value="1"/>
</dbReference>
<feature type="region of interest" description="Disordered" evidence="5">
    <location>
        <begin position="1"/>
        <end position="48"/>
    </location>
</feature>
<dbReference type="Pfam" id="PF04082">
    <property type="entry name" value="Fungal_trans"/>
    <property type="match status" value="1"/>
</dbReference>
<feature type="region of interest" description="Disordered" evidence="5">
    <location>
        <begin position="174"/>
        <end position="237"/>
    </location>
</feature>
<dbReference type="CDD" id="cd12148">
    <property type="entry name" value="fungal_TF_MHR"/>
    <property type="match status" value="1"/>
</dbReference>
<sequence length="930" mass="102802">MDWTHGVNSQSFESLEPSSSMPSTDYLYQRPNGTETGTATLPFGPTYAPTPTNAIHALPLPWEKNEPFEWSAPNSFADPSQYGLPPNFGAAGDVHRSASQPGNKRRTMTPMEWSTARNNRDTLYAHEFLKAFRARMPDSAEGQAACDYCRKRKIKCDRKKPTCGHCAQSGRVCTSDDVLRKRGPPSKRERAMMDNAGIVFRSRSSRSSKNNARRESNENPMNLSAGPSTSSNQPSAGNIAELDSFVIPTTSAGVQPNHELNKSIEGLDQEHWTLPNVWLSANQGNVDASSAPAKHAESMRYASQHSGLDMNFLSNMHTNDTWINDTDSNWHSFANGPTAIHSSTSSLPPNRSENINFHSSDSHNSFPPSLDMPMSSMFTMDDRGVFPHDHSNASSNVPAMPTPKSAGFDSAFSKRRALSNNQDMSLLTEPMTSTESTEDAQKPSDATQASDLSADQPTLDNSCKAALDSFLHSNSVSNMATRHIADSLNQHISEPGMQSSHKPSHEQYQPSFTRLTAADAMCMRAILKDGKVDYVALSSYPQSLAGVFHTQDPKVEYPGETWLPSSVSTATAKNPSDATLFPTGQWDENDYGRLREAGRSLLQQPHADTLLKLVKDDLHPSLPFLQWNVLEQYMLSLTNSAVLHWTPTQTRQREALILILVAVSSTLHSAIDVSSNSQNAPVAASPWLFGLQSYRLARGLLTPRSGHLVAEEATLEYVTSLILLNVYLSRCKRFAEASTSLARAVGLCLHLVHQPDVQPSSEHNLNFTVYQREMLKRCLWVLYLLDRSHQIESRGQSTMLFTDAIGTLELPVLLREVMIDGVPTDQGVSQEDMNKFISQIKLAQLFGEFVSQGLFAQETNASAPGNPMHSAALVCHSKFKHWESETPCIQTTTDKSPMDRTHTSWTTPNTLNFRAHYETCLAQLHRFSVS</sequence>
<dbReference type="SMART" id="SM00066">
    <property type="entry name" value="GAL4"/>
    <property type="match status" value="1"/>
</dbReference>
<dbReference type="PROSITE" id="PS00463">
    <property type="entry name" value="ZN2_CY6_FUNGAL_1"/>
    <property type="match status" value="1"/>
</dbReference>
<dbReference type="GO" id="GO:0000981">
    <property type="term" value="F:DNA-binding transcription factor activity, RNA polymerase II-specific"/>
    <property type="evidence" value="ECO:0007669"/>
    <property type="project" value="InterPro"/>
</dbReference>
<gene>
    <name evidence="7" type="ORF">MPSI1_003178</name>
</gene>
<evidence type="ECO:0000256" key="1">
    <source>
        <dbReference type="ARBA" id="ARBA00004123"/>
    </source>
</evidence>
<name>A0AAF0FBS9_9BASI</name>
<feature type="compositionally biased region" description="Low complexity" evidence="5">
    <location>
        <begin position="9"/>
        <end position="23"/>
    </location>
</feature>
<dbReference type="GO" id="GO:0005634">
    <property type="term" value="C:nucleus"/>
    <property type="evidence" value="ECO:0007669"/>
    <property type="project" value="UniProtKB-SubCell"/>
</dbReference>
<dbReference type="GO" id="GO:0003677">
    <property type="term" value="F:DNA binding"/>
    <property type="evidence" value="ECO:0007669"/>
    <property type="project" value="UniProtKB-KW"/>
</dbReference>
<dbReference type="PANTHER" id="PTHR46910:SF3">
    <property type="entry name" value="HALOTOLERANCE PROTEIN 9-RELATED"/>
    <property type="match status" value="1"/>
</dbReference>
<feature type="region of interest" description="Disordered" evidence="5">
    <location>
        <begin position="431"/>
        <end position="457"/>
    </location>
</feature>
<feature type="region of interest" description="Disordered" evidence="5">
    <location>
        <begin position="389"/>
        <end position="408"/>
    </location>
</feature>
<dbReference type="Pfam" id="PF00172">
    <property type="entry name" value="Zn_clus"/>
    <property type="match status" value="1"/>
</dbReference>
<evidence type="ECO:0000256" key="2">
    <source>
        <dbReference type="ARBA" id="ARBA00022723"/>
    </source>
</evidence>
<dbReference type="SUPFAM" id="SSF57701">
    <property type="entry name" value="Zn2/Cys6 DNA-binding domain"/>
    <property type="match status" value="1"/>
</dbReference>
<feature type="compositionally biased region" description="Polar residues" evidence="5">
    <location>
        <begin position="220"/>
        <end position="236"/>
    </location>
</feature>
<dbReference type="Proteomes" id="UP001214628">
    <property type="component" value="Chromosome 5"/>
</dbReference>
<dbReference type="InterPro" id="IPR050987">
    <property type="entry name" value="AtrR-like"/>
</dbReference>
<keyword evidence="8" id="KW-1185">Reference proteome</keyword>
<comment type="subcellular location">
    <subcellularLocation>
        <location evidence="1">Nucleus</location>
    </subcellularLocation>
</comment>
<dbReference type="AlphaFoldDB" id="A0AAF0FBS9"/>
<evidence type="ECO:0000313" key="8">
    <source>
        <dbReference type="Proteomes" id="UP001214628"/>
    </source>
</evidence>